<evidence type="ECO:0000313" key="4">
    <source>
        <dbReference type="Proteomes" id="UP000500767"/>
    </source>
</evidence>
<gene>
    <name evidence="3" type="ORF">HN018_20700</name>
</gene>
<evidence type="ECO:0000259" key="2">
    <source>
        <dbReference type="Pfam" id="PF14522"/>
    </source>
</evidence>
<sequence length="219" mass="24382">MRQLFAPGADAILRLVFLVLAVMVVGGLAVVNGVSRSDYFYGVGVAPEQPVPFSHKHHSGELGLDCRYCHTSVEVAATSGIPPTWTCMTCHSQIWTGSQMLAPVRESLANNRPLHWARVNRLPEYVYYNHSIHVTKGIGCSSCHGAMDTMQLTYRANAFKMEFCITCHRNPEKFIRPAAEVWNMSWKPAADQAVLGKMLVMQNHIRPAAQLTDCSICHR</sequence>
<reference evidence="3 4" key="1">
    <citation type="journal article" date="2014" name="World J. Microbiol. Biotechnol.">
        <title>Biodiversity and physiological characteristics of Antarctic and Arctic lichens-associated bacteria.</title>
        <authorList>
            <person name="Lee Y.M."/>
            <person name="Kim E.H."/>
            <person name="Lee H.K."/>
            <person name="Hong S.G."/>
        </authorList>
    </citation>
    <scope>NUCLEOTIDE SEQUENCE [LARGE SCALE GENOMIC DNA]</scope>
    <source>
        <strain evidence="3 4">PAMC 26569</strain>
    </source>
</reference>
<name>A0A6M8HUT8_9PROT</name>
<proteinExistence type="predicted"/>
<keyword evidence="1" id="KW-0812">Transmembrane</keyword>
<protein>
    <submittedName>
        <fullName evidence="3">Cytochrome c3 family protein</fullName>
    </submittedName>
</protein>
<dbReference type="InterPro" id="IPR036280">
    <property type="entry name" value="Multihaem_cyt_sf"/>
</dbReference>
<evidence type="ECO:0000256" key="1">
    <source>
        <dbReference type="SAM" id="Phobius"/>
    </source>
</evidence>
<dbReference type="CDD" id="cd08168">
    <property type="entry name" value="Cytochrom_C3"/>
    <property type="match status" value="1"/>
</dbReference>
<dbReference type="SUPFAM" id="SSF48695">
    <property type="entry name" value="Multiheme cytochromes"/>
    <property type="match status" value="1"/>
</dbReference>
<accession>A0A6M8HUT8</accession>
<dbReference type="EMBL" id="CP053708">
    <property type="protein sequence ID" value="QKE92132.1"/>
    <property type="molecule type" value="Genomic_DNA"/>
</dbReference>
<evidence type="ECO:0000313" key="3">
    <source>
        <dbReference type="EMBL" id="QKE92132.1"/>
    </source>
</evidence>
<dbReference type="Gene3D" id="3.90.10.10">
    <property type="entry name" value="Cytochrome C3"/>
    <property type="match status" value="2"/>
</dbReference>
<keyword evidence="4" id="KW-1185">Reference proteome</keyword>
<feature type="transmembrane region" description="Helical" evidence="1">
    <location>
        <begin position="12"/>
        <end position="31"/>
    </location>
</feature>
<feature type="domain" description="Cytochrome c7-like" evidence="2">
    <location>
        <begin position="127"/>
        <end position="219"/>
    </location>
</feature>
<keyword evidence="1" id="KW-1133">Transmembrane helix</keyword>
<dbReference type="InterPro" id="IPR029467">
    <property type="entry name" value="Cyt_c7-like"/>
</dbReference>
<dbReference type="KEGG" id="lck:HN018_20700"/>
<dbReference type="AlphaFoldDB" id="A0A6M8HUT8"/>
<dbReference type="Pfam" id="PF14522">
    <property type="entry name" value="Cytochrome_C7"/>
    <property type="match status" value="1"/>
</dbReference>
<dbReference type="RefSeq" id="WP_171837032.1">
    <property type="nucleotide sequence ID" value="NZ_CP053708.1"/>
</dbReference>
<dbReference type="PANTHER" id="PTHR39425">
    <property type="entry name" value="LIPOPROTEIN CYTOCHROME C"/>
    <property type="match status" value="1"/>
</dbReference>
<dbReference type="PANTHER" id="PTHR39425:SF1">
    <property type="entry name" value="CYTOCHROME C7-LIKE DOMAIN-CONTAINING PROTEIN"/>
    <property type="match status" value="1"/>
</dbReference>
<keyword evidence="1" id="KW-0472">Membrane</keyword>
<dbReference type="Proteomes" id="UP000500767">
    <property type="component" value="Chromosome"/>
</dbReference>
<organism evidence="3 4">
    <name type="scientific">Lichenicola cladoniae</name>
    <dbReference type="NCBI Taxonomy" id="1484109"/>
    <lineage>
        <taxon>Bacteria</taxon>
        <taxon>Pseudomonadati</taxon>
        <taxon>Pseudomonadota</taxon>
        <taxon>Alphaproteobacteria</taxon>
        <taxon>Acetobacterales</taxon>
        <taxon>Acetobacteraceae</taxon>
        <taxon>Lichenicola</taxon>
    </lineage>
</organism>